<keyword evidence="3" id="KW-0732">Signal</keyword>
<proteinExistence type="predicted"/>
<feature type="transmembrane region" description="Helical" evidence="2">
    <location>
        <begin position="63"/>
        <end position="83"/>
    </location>
</feature>
<feature type="chain" id="PRO_5045594322" evidence="3">
    <location>
        <begin position="19"/>
        <end position="87"/>
    </location>
</feature>
<keyword evidence="2" id="KW-0472">Membrane</keyword>
<feature type="compositionally biased region" description="Low complexity" evidence="1">
    <location>
        <begin position="30"/>
        <end position="46"/>
    </location>
</feature>
<feature type="compositionally biased region" description="Low complexity" evidence="1">
    <location>
        <begin position="53"/>
        <end position="63"/>
    </location>
</feature>
<evidence type="ECO:0000256" key="1">
    <source>
        <dbReference type="SAM" id="MobiDB-lite"/>
    </source>
</evidence>
<comment type="caution">
    <text evidence="4">The sequence shown here is derived from an EMBL/GenBank/DDBJ whole genome shotgun (WGS) entry which is preliminary data.</text>
</comment>
<evidence type="ECO:0000313" key="5">
    <source>
        <dbReference type="Proteomes" id="UP001444661"/>
    </source>
</evidence>
<dbReference type="EMBL" id="JAQQWK010000011">
    <property type="protein sequence ID" value="KAK8023799.1"/>
    <property type="molecule type" value="Genomic_DNA"/>
</dbReference>
<reference evidence="4 5" key="1">
    <citation type="submission" date="2023-01" db="EMBL/GenBank/DDBJ databases">
        <title>Analysis of 21 Apiospora genomes using comparative genomics revels a genus with tremendous synthesis potential of carbohydrate active enzymes and secondary metabolites.</title>
        <authorList>
            <person name="Sorensen T."/>
        </authorList>
    </citation>
    <scope>NUCLEOTIDE SEQUENCE [LARGE SCALE GENOMIC DNA]</scope>
    <source>
        <strain evidence="4 5">CBS 33761</strain>
    </source>
</reference>
<evidence type="ECO:0000256" key="3">
    <source>
        <dbReference type="SAM" id="SignalP"/>
    </source>
</evidence>
<keyword evidence="2" id="KW-0812">Transmembrane</keyword>
<evidence type="ECO:0000313" key="4">
    <source>
        <dbReference type="EMBL" id="KAK8023799.1"/>
    </source>
</evidence>
<keyword evidence="5" id="KW-1185">Reference proteome</keyword>
<dbReference type="Proteomes" id="UP001444661">
    <property type="component" value="Unassembled WGS sequence"/>
</dbReference>
<gene>
    <name evidence="4" type="ORF">PG993_011865</name>
</gene>
<evidence type="ECO:0000256" key="2">
    <source>
        <dbReference type="SAM" id="Phobius"/>
    </source>
</evidence>
<protein>
    <submittedName>
        <fullName evidence="4">Uncharacterized protein</fullName>
    </submittedName>
</protein>
<feature type="region of interest" description="Disordered" evidence="1">
    <location>
        <begin position="20"/>
        <end position="63"/>
    </location>
</feature>
<sequence length="87" mass="8280">MQFHAVLVTLFAAAAVSAHGGMNDGDGDMDPNMPGMDMSGSKKNMTMGGGGSSSAASKPASGAAGALTPALMGVLGSIGLVALGQGL</sequence>
<feature type="signal peptide" evidence="3">
    <location>
        <begin position="1"/>
        <end position="18"/>
    </location>
</feature>
<accession>A0ABR1S0V1</accession>
<name>A0ABR1S0V1_9PEZI</name>
<organism evidence="4 5">
    <name type="scientific">Apiospora rasikravindrae</name>
    <dbReference type="NCBI Taxonomy" id="990691"/>
    <lineage>
        <taxon>Eukaryota</taxon>
        <taxon>Fungi</taxon>
        <taxon>Dikarya</taxon>
        <taxon>Ascomycota</taxon>
        <taxon>Pezizomycotina</taxon>
        <taxon>Sordariomycetes</taxon>
        <taxon>Xylariomycetidae</taxon>
        <taxon>Amphisphaeriales</taxon>
        <taxon>Apiosporaceae</taxon>
        <taxon>Apiospora</taxon>
    </lineage>
</organism>
<keyword evidence="2" id="KW-1133">Transmembrane helix</keyword>